<reference evidence="3" key="1">
    <citation type="submission" date="2022-11" db="UniProtKB">
        <authorList>
            <consortium name="WormBaseParasite"/>
        </authorList>
    </citation>
    <scope>IDENTIFICATION</scope>
</reference>
<name>A0A914HJZ0_GLORO</name>
<dbReference type="AlphaFoldDB" id="A0A914HJZ0"/>
<dbReference type="WBParaSite" id="Gr19_v10_g1821.t1">
    <property type="protein sequence ID" value="Gr19_v10_g1821.t1"/>
    <property type="gene ID" value="Gr19_v10_g1821"/>
</dbReference>
<sequence length="343" mass="38414">MNYFIILLILLSITFQCFLKAKILHKTDEKDVAHIGHHHLLEGPQLLIHQLSSAIHSHYKAAQELKTLRDLLKKGFDRRATFRDDDPSGDVNSLLSVLAKISSGCSCNASITVMQKTIDTSFSALIGSEHLLCAALSDQSAFKTEECVFVTKLLFKNSLNVTVELISEDLLCETSTDNCEKNRGALGKNQVISCKFCEMLHAKAFKEMAECLECKAKKEGKYQFKLSDGSISSLIGHLRKVGCQVPESRRNRKFRCEEQWKYDATNCAAHLLDRSVKNSFGSKQGAISELFANCRRIVSRVKHSIKALDELKEVQELEVIGNGCSLELFFDNDQTFVGTEGRN</sequence>
<evidence type="ECO:0000313" key="2">
    <source>
        <dbReference type="Proteomes" id="UP000887572"/>
    </source>
</evidence>
<evidence type="ECO:0000313" key="3">
    <source>
        <dbReference type="WBParaSite" id="Gr19_v10_g1821.t1"/>
    </source>
</evidence>
<feature type="chain" id="PRO_5038137973" evidence="1">
    <location>
        <begin position="22"/>
        <end position="343"/>
    </location>
</feature>
<accession>A0A914HJZ0</accession>
<feature type="signal peptide" evidence="1">
    <location>
        <begin position="1"/>
        <end position="21"/>
    </location>
</feature>
<keyword evidence="1" id="KW-0732">Signal</keyword>
<organism evidence="2 3">
    <name type="scientific">Globodera rostochiensis</name>
    <name type="common">Golden nematode worm</name>
    <name type="synonym">Heterodera rostochiensis</name>
    <dbReference type="NCBI Taxonomy" id="31243"/>
    <lineage>
        <taxon>Eukaryota</taxon>
        <taxon>Metazoa</taxon>
        <taxon>Ecdysozoa</taxon>
        <taxon>Nematoda</taxon>
        <taxon>Chromadorea</taxon>
        <taxon>Rhabditida</taxon>
        <taxon>Tylenchina</taxon>
        <taxon>Tylenchomorpha</taxon>
        <taxon>Tylenchoidea</taxon>
        <taxon>Heteroderidae</taxon>
        <taxon>Heteroderinae</taxon>
        <taxon>Globodera</taxon>
    </lineage>
</organism>
<protein>
    <submittedName>
        <fullName evidence="3">Uncharacterized protein</fullName>
    </submittedName>
</protein>
<evidence type="ECO:0000256" key="1">
    <source>
        <dbReference type="SAM" id="SignalP"/>
    </source>
</evidence>
<keyword evidence="2" id="KW-1185">Reference proteome</keyword>
<dbReference type="Proteomes" id="UP000887572">
    <property type="component" value="Unplaced"/>
</dbReference>
<proteinExistence type="predicted"/>